<evidence type="ECO:0000256" key="7">
    <source>
        <dbReference type="ARBA" id="ARBA00061363"/>
    </source>
</evidence>
<dbReference type="GO" id="GO:0005524">
    <property type="term" value="F:ATP binding"/>
    <property type="evidence" value="ECO:0007669"/>
    <property type="project" value="UniProtKB-UniRule"/>
</dbReference>
<dbReference type="Gene3D" id="3.10.410.10">
    <property type="entry name" value="Formyltetrahydrofolate synthetase, domain 3"/>
    <property type="match status" value="1"/>
</dbReference>
<evidence type="ECO:0000256" key="5">
    <source>
        <dbReference type="ARBA" id="ARBA00022840"/>
    </source>
</evidence>
<keyword evidence="4 8" id="KW-0547">Nucleotide-binding</keyword>
<dbReference type="Pfam" id="PF01268">
    <property type="entry name" value="FTHFS"/>
    <property type="match status" value="1"/>
</dbReference>
<evidence type="ECO:0000313" key="10">
    <source>
        <dbReference type="Proteomes" id="UP000219563"/>
    </source>
</evidence>
<evidence type="ECO:0000256" key="1">
    <source>
        <dbReference type="ARBA" id="ARBA00004777"/>
    </source>
</evidence>
<dbReference type="GO" id="GO:0004329">
    <property type="term" value="F:formate-tetrahydrofolate ligase activity"/>
    <property type="evidence" value="ECO:0007669"/>
    <property type="project" value="UniProtKB-UniRule"/>
</dbReference>
<dbReference type="InterPro" id="IPR000559">
    <property type="entry name" value="Formate_THF_ligase"/>
</dbReference>
<dbReference type="RefSeq" id="WP_097075425.1">
    <property type="nucleotide sequence ID" value="NZ_OBMR01000002.1"/>
</dbReference>
<accession>A0A285R9L8</accession>
<dbReference type="EC" id="6.3.4.3" evidence="8"/>
<keyword evidence="2 8" id="KW-0554">One-carbon metabolism</keyword>
<gene>
    <name evidence="8" type="primary">fhs</name>
    <name evidence="9" type="ORF">SAMN02910411_0644</name>
</gene>
<name>A0A285R9L8_9FIRM</name>
<dbReference type="InterPro" id="IPR020628">
    <property type="entry name" value="Formate_THF_ligase_CS"/>
</dbReference>
<evidence type="ECO:0000256" key="4">
    <source>
        <dbReference type="ARBA" id="ARBA00022741"/>
    </source>
</evidence>
<dbReference type="FunFam" id="3.10.410.10:FF:000001">
    <property type="entry name" value="Putative formate--tetrahydrofolate ligase"/>
    <property type="match status" value="1"/>
</dbReference>
<protein>
    <recommendedName>
        <fullName evidence="8">Formate--tetrahydrofolate ligase</fullName>
        <ecNumber evidence="8">6.3.4.3</ecNumber>
    </recommendedName>
    <alternativeName>
        <fullName evidence="8">Formyltetrahydrofolate synthetase</fullName>
        <shortName evidence="8">FHS</shortName>
        <shortName evidence="8">FTHFS</shortName>
    </alternativeName>
</protein>
<evidence type="ECO:0000256" key="8">
    <source>
        <dbReference type="HAMAP-Rule" id="MF_01543"/>
    </source>
</evidence>
<dbReference type="PROSITE" id="PS00722">
    <property type="entry name" value="FTHFS_2"/>
    <property type="match status" value="1"/>
</dbReference>
<dbReference type="GO" id="GO:0035999">
    <property type="term" value="P:tetrahydrofolate interconversion"/>
    <property type="evidence" value="ECO:0007669"/>
    <property type="project" value="UniProtKB-UniRule"/>
</dbReference>
<sequence length="556" mass="59799">MKSDIQIAQEAQMVNIKEVAASLDIREDDLEFYGKYKAKLSDELLSEIQDNKDGKLVLVTAINPTPAGEGKTTTSVGLGEAMGVLGKKACLALREPSLGPCFGIKGGAAGGGYAQVVPMEDLNLHFTGDFHAITSANNLLAAMLDNHIQQGNSLGIDPRQIVWKRCLDMNDRALRNIVVGLGAKADGMVREDHFVITVASEIMAILCLANDMKDLKERLGRIIVAYSFDGKPVTANDLQATGAMAALLKDALKPNMIQTLEHTPAIVHGGPFANIAHGCNSVRATKASMKLADITITEAGFGADLGAEKFFDIKCRMAGLKPDAVVLVATVRALKYNGGVPKTELTTENLDALKKGIVNLEKHIENLQKYNVPVVVTLNSFITDTEAETNFVREFCESRGCEFALSEVWEKGGQGGVELAKKVLYVLENKESNFKPLYDDSLSLKDKIKTVATEIYGAKDVAYSAAAERELKRIEELGMGNFPVCMAKTQYSLSDDATKLGRPTDFTLNVREVYASAGAGFVVAVTGSIMTMPGLPKQPAANNIDVTDDGVITGLF</sequence>
<dbReference type="EMBL" id="OBMR01000002">
    <property type="protein sequence ID" value="SOB90806.1"/>
    <property type="molecule type" value="Genomic_DNA"/>
</dbReference>
<organism evidence="9 10">
    <name type="scientific">Pseudobutyrivibrio ruminis DSM 9787</name>
    <dbReference type="NCBI Taxonomy" id="1123011"/>
    <lineage>
        <taxon>Bacteria</taxon>
        <taxon>Bacillati</taxon>
        <taxon>Bacillota</taxon>
        <taxon>Clostridia</taxon>
        <taxon>Lachnospirales</taxon>
        <taxon>Lachnospiraceae</taxon>
        <taxon>Pseudobutyrivibrio</taxon>
    </lineage>
</organism>
<dbReference type="FunFam" id="3.30.1510.10:FF:000001">
    <property type="entry name" value="Formate--tetrahydrofolate ligase"/>
    <property type="match status" value="1"/>
</dbReference>
<comment type="pathway">
    <text evidence="1 8">One-carbon metabolism; tetrahydrofolate interconversion.</text>
</comment>
<feature type="binding site" evidence="8">
    <location>
        <begin position="65"/>
        <end position="72"/>
    </location>
    <ligand>
        <name>ATP</name>
        <dbReference type="ChEBI" id="CHEBI:30616"/>
    </ligand>
</feature>
<dbReference type="PROSITE" id="PS00721">
    <property type="entry name" value="FTHFS_1"/>
    <property type="match status" value="1"/>
</dbReference>
<proteinExistence type="inferred from homology"/>
<keyword evidence="5 8" id="KW-0067">ATP-binding</keyword>
<dbReference type="InterPro" id="IPR027417">
    <property type="entry name" value="P-loop_NTPase"/>
</dbReference>
<dbReference type="Gene3D" id="3.30.1510.10">
    <property type="entry name" value="Domain 2, N(10)-formyltetrahydrofolate synthetase"/>
    <property type="match status" value="1"/>
</dbReference>
<keyword evidence="3 8" id="KW-0436">Ligase</keyword>
<comment type="similarity">
    <text evidence="7 8">Belongs to the formate--tetrahydrofolate ligase family.</text>
</comment>
<dbReference type="Proteomes" id="UP000219563">
    <property type="component" value="Unassembled WGS sequence"/>
</dbReference>
<dbReference type="HAMAP" id="MF_01543">
    <property type="entry name" value="FTHFS"/>
    <property type="match status" value="1"/>
</dbReference>
<dbReference type="AlphaFoldDB" id="A0A285R9L8"/>
<dbReference type="SUPFAM" id="SSF52540">
    <property type="entry name" value="P-loop containing nucleoside triphosphate hydrolases"/>
    <property type="match status" value="1"/>
</dbReference>
<reference evidence="9 10" key="1">
    <citation type="submission" date="2017-08" db="EMBL/GenBank/DDBJ databases">
        <authorList>
            <person name="de Groot N.N."/>
        </authorList>
    </citation>
    <scope>NUCLEOTIDE SEQUENCE [LARGE SCALE GENOMIC DNA]</scope>
    <source>
        <strain evidence="9 10">DSM 9787</strain>
    </source>
</reference>
<evidence type="ECO:0000256" key="3">
    <source>
        <dbReference type="ARBA" id="ARBA00022598"/>
    </source>
</evidence>
<dbReference type="Gene3D" id="3.40.50.300">
    <property type="entry name" value="P-loop containing nucleotide triphosphate hydrolases"/>
    <property type="match status" value="1"/>
</dbReference>
<dbReference type="NCBIfam" id="NF010030">
    <property type="entry name" value="PRK13505.1"/>
    <property type="match status" value="1"/>
</dbReference>
<evidence type="ECO:0000256" key="2">
    <source>
        <dbReference type="ARBA" id="ARBA00022563"/>
    </source>
</evidence>
<comment type="catalytic activity">
    <reaction evidence="6 8">
        <text>(6S)-5,6,7,8-tetrahydrofolate + formate + ATP = (6R)-10-formyltetrahydrofolate + ADP + phosphate</text>
        <dbReference type="Rhea" id="RHEA:20221"/>
        <dbReference type="ChEBI" id="CHEBI:15740"/>
        <dbReference type="ChEBI" id="CHEBI:30616"/>
        <dbReference type="ChEBI" id="CHEBI:43474"/>
        <dbReference type="ChEBI" id="CHEBI:57453"/>
        <dbReference type="ChEBI" id="CHEBI:195366"/>
        <dbReference type="ChEBI" id="CHEBI:456216"/>
        <dbReference type="EC" id="6.3.4.3"/>
    </reaction>
</comment>
<evidence type="ECO:0000313" key="9">
    <source>
        <dbReference type="EMBL" id="SOB90806.1"/>
    </source>
</evidence>
<dbReference type="CDD" id="cd00477">
    <property type="entry name" value="FTHFS"/>
    <property type="match status" value="1"/>
</dbReference>
<evidence type="ECO:0000256" key="6">
    <source>
        <dbReference type="ARBA" id="ARBA00049033"/>
    </source>
</evidence>
<dbReference type="UniPathway" id="UPA00193"/>